<dbReference type="GO" id="GO:0016779">
    <property type="term" value="F:nucleotidyltransferase activity"/>
    <property type="evidence" value="ECO:0007669"/>
    <property type="project" value="UniProtKB-KW"/>
</dbReference>
<evidence type="ECO:0000313" key="2">
    <source>
        <dbReference type="EMBL" id="STE87720.1"/>
    </source>
</evidence>
<dbReference type="SUPFAM" id="SSF52777">
    <property type="entry name" value="CoA-dependent acyltransferases"/>
    <property type="match status" value="1"/>
</dbReference>
<dbReference type="Pfam" id="PF00668">
    <property type="entry name" value="Condensation"/>
    <property type="match status" value="1"/>
</dbReference>
<dbReference type="Proteomes" id="UP000255460">
    <property type="component" value="Unassembled WGS sequence"/>
</dbReference>
<name>A0A376L0C6_ECOLX</name>
<protein>
    <submittedName>
        <fullName evidence="2">Enterobactin synthase subunit F</fullName>
        <ecNumber evidence="2">2.7.7.-</ecNumber>
    </submittedName>
</protein>
<organism evidence="2 3">
    <name type="scientific">Escherichia coli</name>
    <dbReference type="NCBI Taxonomy" id="562"/>
    <lineage>
        <taxon>Bacteria</taxon>
        <taxon>Pseudomonadati</taxon>
        <taxon>Pseudomonadota</taxon>
        <taxon>Gammaproteobacteria</taxon>
        <taxon>Enterobacterales</taxon>
        <taxon>Enterobacteriaceae</taxon>
        <taxon>Escherichia</taxon>
    </lineage>
</organism>
<reference evidence="2 3" key="1">
    <citation type="submission" date="2018-06" db="EMBL/GenBank/DDBJ databases">
        <authorList>
            <consortium name="Pathogen Informatics"/>
            <person name="Doyle S."/>
        </authorList>
    </citation>
    <scope>NUCLEOTIDE SEQUENCE [LARGE SCALE GENOMIC DNA]</scope>
    <source>
        <strain evidence="2 3">NCTC10418</strain>
    </source>
</reference>
<dbReference type="AlphaFoldDB" id="A0A376L0C6"/>
<dbReference type="EC" id="2.7.7.-" evidence="2"/>
<dbReference type="InterPro" id="IPR001242">
    <property type="entry name" value="Condensation_dom"/>
</dbReference>
<proteinExistence type="predicted"/>
<dbReference type="EMBL" id="UFZQ01000001">
    <property type="protein sequence ID" value="STE87720.1"/>
    <property type="molecule type" value="Genomic_DNA"/>
</dbReference>
<sequence length="114" mass="13241">MRRLGSAALTASGPVLNVLPLGIHIAAQETLPELATRLAAQLKKMRRHQRYDAEQIVRDSGRAQERNRCSVRYSISRYLITNWIFLVFRRKPIPWQPVRLMTLNWPCSRMNTVI</sequence>
<accession>A0A376L0C6</accession>
<keyword evidence="2" id="KW-0548">Nucleotidyltransferase</keyword>
<dbReference type="Gene3D" id="3.30.559.30">
    <property type="entry name" value="Nonribosomal peptide synthetase, condensation domain"/>
    <property type="match status" value="1"/>
</dbReference>
<feature type="domain" description="Condensation" evidence="1">
    <location>
        <begin position="2"/>
        <end position="68"/>
    </location>
</feature>
<gene>
    <name evidence="2" type="primary">entF_5</name>
    <name evidence="2" type="ORF">NCTC10418_05403</name>
</gene>
<evidence type="ECO:0000313" key="3">
    <source>
        <dbReference type="Proteomes" id="UP000255460"/>
    </source>
</evidence>
<evidence type="ECO:0000259" key="1">
    <source>
        <dbReference type="Pfam" id="PF00668"/>
    </source>
</evidence>
<keyword evidence="2" id="KW-0808">Transferase</keyword>